<name>A0ABY3MCK7_9FLAO</name>
<gene>
    <name evidence="1" type="ORF">ES677_04760</name>
</gene>
<dbReference type="InterPro" id="IPR036514">
    <property type="entry name" value="SGNH_hydro_sf"/>
</dbReference>
<keyword evidence="2" id="KW-1185">Reference proteome</keyword>
<organism evidence="1 2">
    <name type="scientific">Bizionia gelidisalsuginis</name>
    <dbReference type="NCBI Taxonomy" id="291188"/>
    <lineage>
        <taxon>Bacteria</taxon>
        <taxon>Pseudomonadati</taxon>
        <taxon>Bacteroidota</taxon>
        <taxon>Flavobacteriia</taxon>
        <taxon>Flavobacteriales</taxon>
        <taxon>Flavobacteriaceae</taxon>
        <taxon>Bizionia</taxon>
    </lineage>
</organism>
<dbReference type="RefSeq" id="WP_148380585.1">
    <property type="nucleotide sequence ID" value="NZ_VSKN01000004.1"/>
</dbReference>
<dbReference type="Proteomes" id="UP000323621">
    <property type="component" value="Unassembled WGS sequence"/>
</dbReference>
<reference evidence="1 2" key="1">
    <citation type="submission" date="2019-08" db="EMBL/GenBank/DDBJ databases">
        <title>Genomes of Antarctic Bizionia species.</title>
        <authorList>
            <person name="Bowman J.P."/>
        </authorList>
    </citation>
    <scope>NUCLEOTIDE SEQUENCE [LARGE SCALE GENOMIC DNA]</scope>
    <source>
        <strain evidence="1 2">IC164</strain>
    </source>
</reference>
<dbReference type="SUPFAM" id="SSF52266">
    <property type="entry name" value="SGNH hydrolase"/>
    <property type="match status" value="1"/>
</dbReference>
<dbReference type="EMBL" id="VSKN01000004">
    <property type="protein sequence ID" value="TYC15656.1"/>
    <property type="molecule type" value="Genomic_DNA"/>
</dbReference>
<proteinExistence type="predicted"/>
<dbReference type="Gene3D" id="3.40.50.1110">
    <property type="entry name" value="SGNH hydrolase"/>
    <property type="match status" value="1"/>
</dbReference>
<accession>A0ABY3MCK7</accession>
<evidence type="ECO:0000313" key="2">
    <source>
        <dbReference type="Proteomes" id="UP000323621"/>
    </source>
</evidence>
<evidence type="ECO:0000313" key="1">
    <source>
        <dbReference type="EMBL" id="TYC15656.1"/>
    </source>
</evidence>
<comment type="caution">
    <text evidence="1">The sequence shown here is derived from an EMBL/GenBank/DDBJ whole genome shotgun (WGS) entry which is preliminary data.</text>
</comment>
<protein>
    <submittedName>
        <fullName evidence="1">Uncharacterized protein</fullName>
    </submittedName>
</protein>
<sequence length="282" mass="32594">MSFLSDEVSKQFKEGSFDKVLSISDDQKVYIDKIIKLSKKHNFELLFLTLPMYNTYYNSKIDDFNNINKYLNQLSISNKNVRFLDMNNHQMIYSNDYIKNENLGFNQHLNYKGQIVASNILANYVNINYSLKTDSVMTVKTVEDLIYNLNLNVDNANLKGGINIINNKKFKSKKEITVSINSELEIKGWLFNTDFPFTKESKKHIILKKDDDFIYFSVDGQVYNRESVGNEKKFGLSAKNSNFTFIMPARLLEKGAYSVFLVLETGSGEFIMKNSGKNIKIE</sequence>